<dbReference type="Pfam" id="PF12784">
    <property type="entry name" value="PDDEXK_2"/>
    <property type="match status" value="1"/>
</dbReference>
<accession>B4VXD9</accession>
<evidence type="ECO:0000313" key="2">
    <source>
        <dbReference type="Proteomes" id="UP000003835"/>
    </source>
</evidence>
<dbReference type="AlphaFoldDB" id="B4VXD9"/>
<name>B4VXD9_9CYAN</name>
<evidence type="ECO:0008006" key="3">
    <source>
        <dbReference type="Google" id="ProtNLM"/>
    </source>
</evidence>
<evidence type="ECO:0000313" key="1">
    <source>
        <dbReference type="EMBL" id="EDX73310.1"/>
    </source>
</evidence>
<dbReference type="eggNOG" id="COG5464">
    <property type="taxonomic scope" value="Bacteria"/>
</dbReference>
<dbReference type="EMBL" id="DS989858">
    <property type="protein sequence ID" value="EDX73310.1"/>
    <property type="molecule type" value="Genomic_DNA"/>
</dbReference>
<dbReference type="HOGENOM" id="CLU_2715405_0_0_3"/>
<keyword evidence="2" id="KW-1185">Reference proteome</keyword>
<protein>
    <recommendedName>
        <fullName evidence="3">Transposase</fullName>
    </recommendedName>
</protein>
<reference evidence="1 2" key="1">
    <citation type="submission" date="2008-07" db="EMBL/GenBank/DDBJ databases">
        <authorList>
            <person name="Tandeau de Marsac N."/>
            <person name="Ferriera S."/>
            <person name="Johnson J."/>
            <person name="Kravitz S."/>
            <person name="Beeson K."/>
            <person name="Sutton G."/>
            <person name="Rogers Y.-H."/>
            <person name="Friedman R."/>
            <person name="Frazier M."/>
            <person name="Venter J.C."/>
        </authorList>
    </citation>
    <scope>NUCLEOTIDE SEQUENCE [LARGE SCALE GENOMIC DNA]</scope>
    <source>
        <strain evidence="1 2">PCC 7420</strain>
    </source>
</reference>
<dbReference type="STRING" id="118168.MC7420_1106"/>
<proteinExistence type="predicted"/>
<sequence length="72" mass="8271">MRFISPKVDYAFKKIFGSEQSKEILISFLNAIIYAGESVIKSLTIVNPYNPGQVLSFIFSKKPQSWKIFPIR</sequence>
<organism evidence="1 2">
    <name type="scientific">Coleofasciculus chthonoplastes PCC 7420</name>
    <dbReference type="NCBI Taxonomy" id="118168"/>
    <lineage>
        <taxon>Bacteria</taxon>
        <taxon>Bacillati</taxon>
        <taxon>Cyanobacteriota</taxon>
        <taxon>Cyanophyceae</taxon>
        <taxon>Coleofasciculales</taxon>
        <taxon>Coleofasciculaceae</taxon>
        <taxon>Coleofasciculus</taxon>
    </lineage>
</organism>
<gene>
    <name evidence="1" type="ORF">MC7420_1106</name>
</gene>
<dbReference type="Proteomes" id="UP000003835">
    <property type="component" value="Unassembled WGS sequence"/>
</dbReference>